<feature type="domain" description="HTH luxR-type" evidence="6">
    <location>
        <begin position="109"/>
        <end position="165"/>
    </location>
</feature>
<dbReference type="NCBIfam" id="TIGR02937">
    <property type="entry name" value="sigma70-ECF"/>
    <property type="match status" value="1"/>
</dbReference>
<accession>A0A6P2C4J1</accession>
<dbReference type="PANTHER" id="PTHR43133">
    <property type="entry name" value="RNA POLYMERASE ECF-TYPE SIGMA FACTO"/>
    <property type="match status" value="1"/>
</dbReference>
<dbReference type="SMART" id="SM00421">
    <property type="entry name" value="HTH_LUXR"/>
    <property type="match status" value="1"/>
</dbReference>
<keyword evidence="3" id="KW-0731">Sigma factor</keyword>
<evidence type="ECO:0000256" key="4">
    <source>
        <dbReference type="ARBA" id="ARBA00023125"/>
    </source>
</evidence>
<dbReference type="InterPro" id="IPR036388">
    <property type="entry name" value="WH-like_DNA-bd_sf"/>
</dbReference>
<dbReference type="GO" id="GO:0016987">
    <property type="term" value="F:sigma factor activity"/>
    <property type="evidence" value="ECO:0007669"/>
    <property type="project" value="UniProtKB-KW"/>
</dbReference>
<dbReference type="InterPro" id="IPR014284">
    <property type="entry name" value="RNA_pol_sigma-70_dom"/>
</dbReference>
<dbReference type="AlphaFoldDB" id="A0A6P2C4J1"/>
<dbReference type="InterPro" id="IPR039425">
    <property type="entry name" value="RNA_pol_sigma-70-like"/>
</dbReference>
<keyword evidence="8" id="KW-1185">Reference proteome</keyword>
<proteinExistence type="inferred from homology"/>
<dbReference type="PANTHER" id="PTHR43133:SF50">
    <property type="entry name" value="ECF RNA POLYMERASE SIGMA FACTOR SIGM"/>
    <property type="match status" value="1"/>
</dbReference>
<protein>
    <submittedName>
        <fullName evidence="7">SigE family RNA polymerase sigma factor</fullName>
    </submittedName>
</protein>
<evidence type="ECO:0000256" key="2">
    <source>
        <dbReference type="ARBA" id="ARBA00023015"/>
    </source>
</evidence>
<dbReference type="GO" id="GO:0003677">
    <property type="term" value="F:DNA binding"/>
    <property type="evidence" value="ECO:0007669"/>
    <property type="project" value="UniProtKB-KW"/>
</dbReference>
<sequence length="167" mass="18459">MSRHDELGEFTDFVTGYQGKMVRLAELLSGDRGRAEGLAQDGFAKAYAAWDIRGGDPAAYVRRCIINANTDWWRRRVRFEQPSPQVPEVFAHVDPAAASAARDLVLRALAKLTSRERAVLALRFYLDLSELQIARELGISPGTVKSATSRALAKLRADAELRSEVAS</sequence>
<dbReference type="SUPFAM" id="SSF88659">
    <property type="entry name" value="Sigma3 and sigma4 domains of RNA polymerase sigma factors"/>
    <property type="match status" value="1"/>
</dbReference>
<evidence type="ECO:0000256" key="1">
    <source>
        <dbReference type="ARBA" id="ARBA00010641"/>
    </source>
</evidence>
<dbReference type="EMBL" id="RPFW01000002">
    <property type="protein sequence ID" value="TVZ05415.1"/>
    <property type="molecule type" value="Genomic_DNA"/>
</dbReference>
<name>A0A6P2C4J1_9ACTN</name>
<dbReference type="CDD" id="cd06171">
    <property type="entry name" value="Sigma70_r4"/>
    <property type="match status" value="1"/>
</dbReference>
<keyword evidence="4" id="KW-0238">DNA-binding</keyword>
<dbReference type="NCBIfam" id="TIGR02983">
    <property type="entry name" value="SigE-fam_strep"/>
    <property type="match status" value="1"/>
</dbReference>
<dbReference type="InterPro" id="IPR013249">
    <property type="entry name" value="RNA_pol_sigma70_r4_t2"/>
</dbReference>
<evidence type="ECO:0000313" key="7">
    <source>
        <dbReference type="EMBL" id="TVZ05415.1"/>
    </source>
</evidence>
<evidence type="ECO:0000313" key="8">
    <source>
        <dbReference type="Proteomes" id="UP000460272"/>
    </source>
</evidence>
<dbReference type="InterPro" id="IPR013324">
    <property type="entry name" value="RNA_pol_sigma_r3/r4-like"/>
</dbReference>
<dbReference type="Pfam" id="PF04542">
    <property type="entry name" value="Sigma70_r2"/>
    <property type="match status" value="1"/>
</dbReference>
<dbReference type="InterPro" id="IPR000792">
    <property type="entry name" value="Tscrpt_reg_LuxR_C"/>
</dbReference>
<gene>
    <name evidence="7" type="ORF">EAS64_12755</name>
</gene>
<dbReference type="Proteomes" id="UP000460272">
    <property type="component" value="Unassembled WGS sequence"/>
</dbReference>
<keyword evidence="2" id="KW-0805">Transcription regulation</keyword>
<dbReference type="InterPro" id="IPR013325">
    <property type="entry name" value="RNA_pol_sigma_r2"/>
</dbReference>
<comment type="similarity">
    <text evidence="1">Belongs to the sigma-70 factor family. ECF subfamily.</text>
</comment>
<dbReference type="InterPro" id="IPR007627">
    <property type="entry name" value="RNA_pol_sigma70_r2"/>
</dbReference>
<keyword evidence="5" id="KW-0804">Transcription</keyword>
<dbReference type="OrthoDB" id="3692620at2"/>
<organism evidence="7 8">
    <name type="scientific">Trebonia kvetii</name>
    <dbReference type="NCBI Taxonomy" id="2480626"/>
    <lineage>
        <taxon>Bacteria</taxon>
        <taxon>Bacillati</taxon>
        <taxon>Actinomycetota</taxon>
        <taxon>Actinomycetes</taxon>
        <taxon>Streptosporangiales</taxon>
        <taxon>Treboniaceae</taxon>
        <taxon>Trebonia</taxon>
    </lineage>
</organism>
<dbReference type="RefSeq" id="WP_145853118.1">
    <property type="nucleotide sequence ID" value="NZ_RPFW01000002.1"/>
</dbReference>
<reference evidence="7 8" key="1">
    <citation type="submission" date="2018-11" db="EMBL/GenBank/DDBJ databases">
        <title>Trebonia kvetii gen.nov., sp.nov., a novel acidophilic actinobacterium, and proposal of the new actinobacterial family Treboniaceae fam. nov.</title>
        <authorList>
            <person name="Rapoport D."/>
            <person name="Sagova-Mareckova M."/>
            <person name="Sedlacek I."/>
            <person name="Provaznik J."/>
            <person name="Kralova S."/>
            <person name="Pavlinic D."/>
            <person name="Benes V."/>
            <person name="Kopecky J."/>
        </authorList>
    </citation>
    <scope>NUCLEOTIDE SEQUENCE [LARGE SCALE GENOMIC DNA]</scope>
    <source>
        <strain evidence="7 8">15Tr583</strain>
    </source>
</reference>
<evidence type="ECO:0000256" key="5">
    <source>
        <dbReference type="ARBA" id="ARBA00023163"/>
    </source>
</evidence>
<dbReference type="Gene3D" id="1.10.10.10">
    <property type="entry name" value="Winged helix-like DNA-binding domain superfamily/Winged helix DNA-binding domain"/>
    <property type="match status" value="1"/>
</dbReference>
<dbReference type="GO" id="GO:0006352">
    <property type="term" value="P:DNA-templated transcription initiation"/>
    <property type="evidence" value="ECO:0007669"/>
    <property type="project" value="InterPro"/>
</dbReference>
<evidence type="ECO:0000259" key="6">
    <source>
        <dbReference type="SMART" id="SM00421"/>
    </source>
</evidence>
<dbReference type="Pfam" id="PF08281">
    <property type="entry name" value="Sigma70_r4_2"/>
    <property type="match status" value="1"/>
</dbReference>
<comment type="caution">
    <text evidence="7">The sequence shown here is derived from an EMBL/GenBank/DDBJ whole genome shotgun (WGS) entry which is preliminary data.</text>
</comment>
<dbReference type="SUPFAM" id="SSF88946">
    <property type="entry name" value="Sigma2 domain of RNA polymerase sigma factors"/>
    <property type="match status" value="1"/>
</dbReference>
<dbReference type="Gene3D" id="1.10.1740.10">
    <property type="match status" value="1"/>
</dbReference>
<evidence type="ECO:0000256" key="3">
    <source>
        <dbReference type="ARBA" id="ARBA00023082"/>
    </source>
</evidence>
<dbReference type="InterPro" id="IPR014325">
    <property type="entry name" value="RNA_pol_sigma-E_actinobac"/>
</dbReference>